<dbReference type="Pfam" id="PF16686">
    <property type="entry name" value="POT1PC"/>
    <property type="match status" value="1"/>
</dbReference>
<dbReference type="SUPFAM" id="SSF51695">
    <property type="entry name" value="PLC-like phosphodiesterases"/>
    <property type="match status" value="1"/>
</dbReference>
<dbReference type="Proteomes" id="UP001489004">
    <property type="component" value="Unassembled WGS sequence"/>
</dbReference>
<evidence type="ECO:0000256" key="8">
    <source>
        <dbReference type="ARBA" id="ARBA00023242"/>
    </source>
</evidence>
<feature type="domain" description="Telomeric single stranded DNA binding POT1/Cdc13" evidence="10">
    <location>
        <begin position="23"/>
        <end position="173"/>
    </location>
</feature>
<dbReference type="Pfam" id="PF25507">
    <property type="entry name" value="OB_POT1A"/>
    <property type="match status" value="1"/>
</dbReference>
<feature type="region of interest" description="Disordered" evidence="9">
    <location>
        <begin position="231"/>
        <end position="253"/>
    </location>
</feature>
<proteinExistence type="inferred from homology"/>
<dbReference type="SUPFAM" id="SSF50249">
    <property type="entry name" value="Nucleic acid-binding proteins"/>
    <property type="match status" value="2"/>
</dbReference>
<dbReference type="InterPro" id="IPR017946">
    <property type="entry name" value="PLC-like_Pdiesterase_TIM-brl"/>
</dbReference>
<dbReference type="GO" id="GO:0016233">
    <property type="term" value="P:telomere capping"/>
    <property type="evidence" value="ECO:0007669"/>
    <property type="project" value="TreeGrafter"/>
</dbReference>
<dbReference type="InterPro" id="IPR057620">
    <property type="entry name" value="POT1A/B-like_OB"/>
</dbReference>
<dbReference type="PANTHER" id="PTHR14513">
    <property type="entry name" value="PROTECTION OF TELOMERES 1"/>
    <property type="match status" value="1"/>
</dbReference>
<evidence type="ECO:0000256" key="9">
    <source>
        <dbReference type="SAM" id="MobiDB-lite"/>
    </source>
</evidence>
<dbReference type="Pfam" id="PF16670">
    <property type="entry name" value="PI-PLC-C1"/>
    <property type="match status" value="1"/>
</dbReference>
<dbReference type="Gene3D" id="3.20.20.190">
    <property type="entry name" value="Phosphatidylinositol (PI) phosphodiesterase"/>
    <property type="match status" value="1"/>
</dbReference>
<name>A0AAW1PT91_9CHLO</name>
<accession>A0AAW1PT91</accession>
<comment type="similarity">
    <text evidence="3">Belongs to the telombin family.</text>
</comment>
<keyword evidence="12" id="KW-1185">Reference proteome</keyword>
<sequence length="880" mass="94549">MQPTDGESWALMPAGVRRPPYDYLTLEEADRLPPRAPGEPEKLRNFWAVVAECSAPRPTKGTDWVCNITVTDPTTVLLPLGSLQGGVEVLVFGAEAALPRLRKIGDIIRLHRISVNHYHDKLQLVGKVCRPLQYCLFEGDSEDQAPYQTSSSTYTHDEHSRTILASLRAFQRSLQADHPGHIGGSTAYLRRIKDVRPKDFFDIVCRVLAVEGDSLNDGVLHVWDGTDAMPFPPGFDSREGPQENLGSTAESDQAWQSARPRFLPLQDSAGILVELPVSGTALPIVMFNMHTIKYKDLSDAPSLKVPLPAAGAWVKLRNVGAWVVKGQLQGFFHASTKWAPWQPDQEATEEHSKRIAQNNVAGWAPGSLDDMLARTQHTQPFASLRQVQSAAGAGIPRKFRCLARIIEHLPEDVRDFCSTKASCGLPREGYMYTVKLRLQDATAELDVLLFGEDGATFFQAVPPQDLHASPDAAGLLEGRASGRASGRARTLRRLRVLEQAAPMPGLRRLAFAMVAWLLAAGISGHTGPTPVGEVKPYGRRSLAASAPVAPAATGGANDIDKLLYNQVQFLGTFQSHHVAPPQPVLALLSSPPYQAAVGTQQYFFSHLNITSQLAAGIRGFEFKLLDDPGQGGKYAQSAALKLAGQNALISPDLQKPGIKVMSLPDRDIGSTCYLFKDCIGQIAAWSSANPNHFPVTVVGWVGPTATGTIFWPSDDQGSTDPNFVVLDGTVDVDLYNTTSNGLATNAGAVSTAAAYNVQFMILQGFFVRGGLDGDSGVEAASNYTTRATTMLQEGGPQFGSTFYEALPPKNLLPSTYQVNPATVLGGQEAICNPVTTGSQVTAGSVAYPSGGAFPQLGGVSVLQDLPVCPLSDGAQMRTTP</sequence>
<dbReference type="InterPro" id="IPR012340">
    <property type="entry name" value="NA-bd_OB-fold"/>
</dbReference>
<dbReference type="GO" id="GO:0008081">
    <property type="term" value="F:phosphoric diester hydrolase activity"/>
    <property type="evidence" value="ECO:0007669"/>
    <property type="project" value="InterPro"/>
</dbReference>
<comment type="subcellular location">
    <subcellularLocation>
        <location evidence="2">Chromosome</location>
        <location evidence="2">Telomere</location>
    </subcellularLocation>
    <subcellularLocation>
        <location evidence="1">Nucleus</location>
    </subcellularLocation>
</comment>
<dbReference type="InterPro" id="IPR032042">
    <property type="entry name" value="POT1PC"/>
</dbReference>
<evidence type="ECO:0000256" key="3">
    <source>
        <dbReference type="ARBA" id="ARBA00008442"/>
    </source>
</evidence>
<dbReference type="EMBL" id="JALJOR010000009">
    <property type="protein sequence ID" value="KAK9811666.1"/>
    <property type="molecule type" value="Genomic_DNA"/>
</dbReference>
<dbReference type="GO" id="GO:0098505">
    <property type="term" value="F:G-rich strand telomeric DNA binding"/>
    <property type="evidence" value="ECO:0007669"/>
    <property type="project" value="TreeGrafter"/>
</dbReference>
<dbReference type="PANTHER" id="PTHR14513:SF0">
    <property type="entry name" value="PROTECTION OF TELOMERES PROTEIN 1"/>
    <property type="match status" value="1"/>
</dbReference>
<keyword evidence="6" id="KW-0779">Telomere</keyword>
<protein>
    <recommendedName>
        <fullName evidence="4">Protection of telomeres protein 1</fullName>
    </recommendedName>
</protein>
<feature type="compositionally biased region" description="Polar residues" evidence="9">
    <location>
        <begin position="244"/>
        <end position="253"/>
    </location>
</feature>
<evidence type="ECO:0000256" key="6">
    <source>
        <dbReference type="ARBA" id="ARBA00022895"/>
    </source>
</evidence>
<reference evidence="11 12" key="1">
    <citation type="journal article" date="2024" name="Nat. Commun.">
        <title>Phylogenomics reveals the evolutionary origins of lichenization in chlorophyte algae.</title>
        <authorList>
            <person name="Puginier C."/>
            <person name="Libourel C."/>
            <person name="Otte J."/>
            <person name="Skaloud P."/>
            <person name="Haon M."/>
            <person name="Grisel S."/>
            <person name="Petersen M."/>
            <person name="Berrin J.G."/>
            <person name="Delaux P.M."/>
            <person name="Dal Grande F."/>
            <person name="Keller J."/>
        </authorList>
    </citation>
    <scope>NUCLEOTIDE SEQUENCE [LARGE SCALE GENOMIC DNA]</scope>
    <source>
        <strain evidence="11 12">SAG 2043</strain>
    </source>
</reference>
<dbReference type="Gene3D" id="2.40.50.140">
    <property type="entry name" value="Nucleic acid-binding proteins"/>
    <property type="match status" value="2"/>
</dbReference>
<keyword evidence="7" id="KW-0238">DNA-binding</keyword>
<dbReference type="CDD" id="cd04497">
    <property type="entry name" value="hPOT1_OB1_like"/>
    <property type="match status" value="1"/>
</dbReference>
<evidence type="ECO:0000313" key="12">
    <source>
        <dbReference type="Proteomes" id="UP001489004"/>
    </source>
</evidence>
<evidence type="ECO:0000256" key="5">
    <source>
        <dbReference type="ARBA" id="ARBA00022454"/>
    </source>
</evidence>
<dbReference type="InterPro" id="IPR028389">
    <property type="entry name" value="POT1"/>
</dbReference>
<dbReference type="GO" id="GO:0000783">
    <property type="term" value="C:nuclear telomere cap complex"/>
    <property type="evidence" value="ECO:0007669"/>
    <property type="project" value="TreeGrafter"/>
</dbReference>
<dbReference type="InterPro" id="IPR011564">
    <property type="entry name" value="Telomer_end-bd_POT1/Cdc13"/>
</dbReference>
<evidence type="ECO:0000256" key="2">
    <source>
        <dbReference type="ARBA" id="ARBA00004574"/>
    </source>
</evidence>
<keyword evidence="5" id="KW-0158">Chromosome</keyword>
<dbReference type="AlphaFoldDB" id="A0AAW1PT91"/>
<dbReference type="Pfam" id="PF02765">
    <property type="entry name" value="POT1"/>
    <property type="match status" value="1"/>
</dbReference>
<dbReference type="GO" id="GO:0006629">
    <property type="term" value="P:lipid metabolic process"/>
    <property type="evidence" value="ECO:0007669"/>
    <property type="project" value="InterPro"/>
</dbReference>
<evidence type="ECO:0000256" key="1">
    <source>
        <dbReference type="ARBA" id="ARBA00004123"/>
    </source>
</evidence>
<dbReference type="InterPro" id="IPR032075">
    <property type="entry name" value="PI-PLC-C1"/>
</dbReference>
<keyword evidence="8" id="KW-0539">Nucleus</keyword>
<dbReference type="SMART" id="SM00976">
    <property type="entry name" value="Telo_bind"/>
    <property type="match status" value="1"/>
</dbReference>
<gene>
    <name evidence="11" type="ORF">WJX72_008016</name>
</gene>
<evidence type="ECO:0000256" key="7">
    <source>
        <dbReference type="ARBA" id="ARBA00023125"/>
    </source>
</evidence>
<evidence type="ECO:0000256" key="4">
    <source>
        <dbReference type="ARBA" id="ARBA00015253"/>
    </source>
</evidence>
<evidence type="ECO:0000259" key="10">
    <source>
        <dbReference type="SMART" id="SM00976"/>
    </source>
</evidence>
<dbReference type="GO" id="GO:0010521">
    <property type="term" value="F:telomerase inhibitor activity"/>
    <property type="evidence" value="ECO:0007669"/>
    <property type="project" value="TreeGrafter"/>
</dbReference>
<comment type="caution">
    <text evidence="11">The sequence shown here is derived from an EMBL/GenBank/DDBJ whole genome shotgun (WGS) entry which is preliminary data.</text>
</comment>
<organism evidence="11 12">
    <name type="scientific">[Myrmecia] bisecta</name>
    <dbReference type="NCBI Taxonomy" id="41462"/>
    <lineage>
        <taxon>Eukaryota</taxon>
        <taxon>Viridiplantae</taxon>
        <taxon>Chlorophyta</taxon>
        <taxon>core chlorophytes</taxon>
        <taxon>Trebouxiophyceae</taxon>
        <taxon>Trebouxiales</taxon>
        <taxon>Trebouxiaceae</taxon>
        <taxon>Myrmecia</taxon>
    </lineage>
</organism>
<evidence type="ECO:0000313" key="11">
    <source>
        <dbReference type="EMBL" id="KAK9811666.1"/>
    </source>
</evidence>
<dbReference type="GO" id="GO:0032210">
    <property type="term" value="P:regulation of telomere maintenance via telomerase"/>
    <property type="evidence" value="ECO:0007669"/>
    <property type="project" value="TreeGrafter"/>
</dbReference>